<gene>
    <name evidence="8" type="primary">ung</name>
    <name evidence="12" type="ORF">DA803_02785</name>
</gene>
<comment type="similarity">
    <text evidence="3 8 10">Belongs to the uracil-DNA glycosylase (UDG) superfamily. UNG family.</text>
</comment>
<comment type="function">
    <text evidence="2 8 10">Excises uracil residues from the DNA which can arise as a result of misincorporation of dUMP residues by DNA polymerase or due to deamination of cytosine.</text>
</comment>
<dbReference type="AlphaFoldDB" id="A0A2Z5IQY8"/>
<dbReference type="RefSeq" id="WP_114191091.1">
    <property type="nucleotide sequence ID" value="NZ_CP029295.1"/>
</dbReference>
<evidence type="ECO:0000256" key="4">
    <source>
        <dbReference type="ARBA" id="ARBA00012030"/>
    </source>
</evidence>
<evidence type="ECO:0000256" key="3">
    <source>
        <dbReference type="ARBA" id="ARBA00008184"/>
    </source>
</evidence>
<dbReference type="Pfam" id="PF03167">
    <property type="entry name" value="UDG"/>
    <property type="match status" value="1"/>
</dbReference>
<dbReference type="PANTHER" id="PTHR11264">
    <property type="entry name" value="URACIL-DNA GLYCOSYLASE"/>
    <property type="match status" value="1"/>
</dbReference>
<accession>A0A2Z5IQY8</accession>
<dbReference type="GO" id="GO:0097510">
    <property type="term" value="P:base-excision repair, AP site formation via deaminated base removal"/>
    <property type="evidence" value="ECO:0007669"/>
    <property type="project" value="TreeGrafter"/>
</dbReference>
<dbReference type="PANTHER" id="PTHR11264:SF0">
    <property type="entry name" value="URACIL-DNA GLYCOSYLASE"/>
    <property type="match status" value="1"/>
</dbReference>
<dbReference type="EMBL" id="CP029295">
    <property type="protein sequence ID" value="AXE60994.1"/>
    <property type="molecule type" value="Genomic_DNA"/>
</dbReference>
<sequence length="215" mass="24829">MKFNFVDFFNRQKTQDYFKKIIKHLTNSKNITPAKKHIFFAMKNFDFDNLKVIIIGQDPYPGKDVADGLCFSSNEQKTPASLMNIFKEIKNSYPKCSFKSNNLYYWKDQGVLLLNSILTNEIGKTLAHKNIGWEIFTLNLLSELNQTYSQIIYLVLGNYAKNFIKNLDLNNQIIFSTSHPSPLGVHAGFSGSKIFEKINKKLQELNKIPIDWSTQ</sequence>
<keyword evidence="6 8" id="KW-0378">Hydrolase</keyword>
<comment type="catalytic activity">
    <reaction evidence="1 8 10">
        <text>Hydrolyzes single-stranded DNA or mismatched double-stranded DNA and polynucleotides, releasing free uracil.</text>
        <dbReference type="EC" id="3.2.2.27"/>
    </reaction>
</comment>
<evidence type="ECO:0000313" key="13">
    <source>
        <dbReference type="Proteomes" id="UP000252477"/>
    </source>
</evidence>
<dbReference type="SMART" id="SM00986">
    <property type="entry name" value="UDG"/>
    <property type="match status" value="1"/>
</dbReference>
<dbReference type="InterPro" id="IPR018085">
    <property type="entry name" value="Ura-DNA_Glyclase_AS"/>
</dbReference>
<dbReference type="PROSITE" id="PS00130">
    <property type="entry name" value="U_DNA_GLYCOSYLASE"/>
    <property type="match status" value="1"/>
</dbReference>
<dbReference type="HAMAP" id="MF_00148">
    <property type="entry name" value="UDG"/>
    <property type="match status" value="1"/>
</dbReference>
<protein>
    <recommendedName>
        <fullName evidence="4 8">Uracil-DNA glycosylase</fullName>
        <shortName evidence="8">UDG</shortName>
        <ecNumber evidence="4 8">3.2.2.27</ecNumber>
    </recommendedName>
</protein>
<dbReference type="CDD" id="cd10027">
    <property type="entry name" value="UDG-F1-like"/>
    <property type="match status" value="1"/>
</dbReference>
<dbReference type="InterPro" id="IPR002043">
    <property type="entry name" value="UDG_fam1"/>
</dbReference>
<dbReference type="SUPFAM" id="SSF52141">
    <property type="entry name" value="Uracil-DNA glycosylase-like"/>
    <property type="match status" value="1"/>
</dbReference>
<feature type="active site" description="Proton acceptor" evidence="8 9">
    <location>
        <position position="58"/>
    </location>
</feature>
<dbReference type="NCBIfam" id="TIGR00628">
    <property type="entry name" value="ung"/>
    <property type="match status" value="1"/>
</dbReference>
<keyword evidence="7 8" id="KW-0234">DNA repair</keyword>
<evidence type="ECO:0000256" key="2">
    <source>
        <dbReference type="ARBA" id="ARBA00002631"/>
    </source>
</evidence>
<dbReference type="InterPro" id="IPR005122">
    <property type="entry name" value="Uracil-DNA_glycosylase-like"/>
</dbReference>
<keyword evidence="13" id="KW-1185">Reference proteome</keyword>
<dbReference type="Gene3D" id="3.40.470.10">
    <property type="entry name" value="Uracil-DNA glycosylase-like domain"/>
    <property type="match status" value="1"/>
</dbReference>
<dbReference type="InterPro" id="IPR036895">
    <property type="entry name" value="Uracil-DNA_glycosylase-like_sf"/>
</dbReference>
<evidence type="ECO:0000256" key="6">
    <source>
        <dbReference type="ARBA" id="ARBA00022801"/>
    </source>
</evidence>
<dbReference type="OrthoDB" id="9804372at2"/>
<evidence type="ECO:0000313" key="12">
    <source>
        <dbReference type="EMBL" id="AXE60994.1"/>
    </source>
</evidence>
<keyword evidence="8" id="KW-0963">Cytoplasm</keyword>
<keyword evidence="5 8" id="KW-0227">DNA damage</keyword>
<evidence type="ECO:0000256" key="5">
    <source>
        <dbReference type="ARBA" id="ARBA00022763"/>
    </source>
</evidence>
<organism evidence="12 13">
    <name type="scientific">[Mycoplasma] phocae</name>
    <dbReference type="NCBI Taxonomy" id="142651"/>
    <lineage>
        <taxon>Bacteria</taxon>
        <taxon>Bacillati</taxon>
        <taxon>Mycoplasmatota</taxon>
        <taxon>Mycoplasmoidales</taxon>
        <taxon>Metamycoplasmataceae</taxon>
        <taxon>Metamycoplasma</taxon>
    </lineage>
</organism>
<reference evidence="12 13" key="1">
    <citation type="submission" date="2018-05" db="EMBL/GenBank/DDBJ databases">
        <title>Annotation of the Mycoplasma phocidae genome.</title>
        <authorList>
            <person name="Brown D.R."/>
            <person name="Kutish G.F."/>
            <person name="Frasca S.Jr."/>
        </authorList>
    </citation>
    <scope>NUCLEOTIDE SEQUENCE [LARGE SCALE GENOMIC DNA]</scope>
    <source>
        <strain evidence="12 13">105</strain>
    </source>
</reference>
<dbReference type="NCBIfam" id="NF003592">
    <property type="entry name" value="PRK05254.1-5"/>
    <property type="match status" value="1"/>
</dbReference>
<dbReference type="KEGG" id="mpho:DA803_02785"/>
<evidence type="ECO:0000256" key="1">
    <source>
        <dbReference type="ARBA" id="ARBA00001400"/>
    </source>
</evidence>
<dbReference type="Proteomes" id="UP000252477">
    <property type="component" value="Chromosome"/>
</dbReference>
<evidence type="ECO:0000256" key="7">
    <source>
        <dbReference type="ARBA" id="ARBA00023204"/>
    </source>
</evidence>
<proteinExistence type="inferred from homology"/>
<evidence type="ECO:0000256" key="9">
    <source>
        <dbReference type="PROSITE-ProRule" id="PRU10072"/>
    </source>
</evidence>
<name>A0A2Z5IQY8_9BACT</name>
<dbReference type="GO" id="GO:0004844">
    <property type="term" value="F:uracil DNA N-glycosylase activity"/>
    <property type="evidence" value="ECO:0007669"/>
    <property type="project" value="UniProtKB-UniRule"/>
</dbReference>
<dbReference type="SMART" id="SM00987">
    <property type="entry name" value="UreE_C"/>
    <property type="match status" value="1"/>
</dbReference>
<comment type="subcellular location">
    <subcellularLocation>
        <location evidence="8">Cytoplasm</location>
    </subcellularLocation>
</comment>
<dbReference type="NCBIfam" id="NF003588">
    <property type="entry name" value="PRK05254.1-1"/>
    <property type="match status" value="1"/>
</dbReference>
<dbReference type="GO" id="GO:0005737">
    <property type="term" value="C:cytoplasm"/>
    <property type="evidence" value="ECO:0007669"/>
    <property type="project" value="UniProtKB-SubCell"/>
</dbReference>
<evidence type="ECO:0000259" key="11">
    <source>
        <dbReference type="SMART" id="SM00986"/>
    </source>
</evidence>
<dbReference type="EC" id="3.2.2.27" evidence="4 8"/>
<evidence type="ECO:0000256" key="10">
    <source>
        <dbReference type="RuleBase" id="RU003780"/>
    </source>
</evidence>
<feature type="domain" description="Uracil-DNA glycosylase-like" evidence="11">
    <location>
        <begin position="43"/>
        <end position="202"/>
    </location>
</feature>
<evidence type="ECO:0000256" key="8">
    <source>
        <dbReference type="HAMAP-Rule" id="MF_00148"/>
    </source>
</evidence>